<keyword evidence="2" id="KW-1185">Reference proteome</keyword>
<name>A0AAD6XEE5_9AGAR</name>
<organism evidence="1 2">
    <name type="scientific">Mycena alexandri</name>
    <dbReference type="NCBI Taxonomy" id="1745969"/>
    <lineage>
        <taxon>Eukaryota</taxon>
        <taxon>Fungi</taxon>
        <taxon>Dikarya</taxon>
        <taxon>Basidiomycota</taxon>
        <taxon>Agaricomycotina</taxon>
        <taxon>Agaricomycetes</taxon>
        <taxon>Agaricomycetidae</taxon>
        <taxon>Agaricales</taxon>
        <taxon>Marasmiineae</taxon>
        <taxon>Mycenaceae</taxon>
        <taxon>Mycena</taxon>
    </lineage>
</organism>
<reference evidence="1" key="1">
    <citation type="submission" date="2023-03" db="EMBL/GenBank/DDBJ databases">
        <title>Massive genome expansion in bonnet fungi (Mycena s.s.) driven by repeated elements and novel gene families across ecological guilds.</title>
        <authorList>
            <consortium name="Lawrence Berkeley National Laboratory"/>
            <person name="Harder C.B."/>
            <person name="Miyauchi S."/>
            <person name="Viragh M."/>
            <person name="Kuo A."/>
            <person name="Thoen E."/>
            <person name="Andreopoulos B."/>
            <person name="Lu D."/>
            <person name="Skrede I."/>
            <person name="Drula E."/>
            <person name="Henrissat B."/>
            <person name="Morin E."/>
            <person name="Kohler A."/>
            <person name="Barry K."/>
            <person name="LaButti K."/>
            <person name="Morin E."/>
            <person name="Salamov A."/>
            <person name="Lipzen A."/>
            <person name="Mereny Z."/>
            <person name="Hegedus B."/>
            <person name="Baldrian P."/>
            <person name="Stursova M."/>
            <person name="Weitz H."/>
            <person name="Taylor A."/>
            <person name="Grigoriev I.V."/>
            <person name="Nagy L.G."/>
            <person name="Martin F."/>
            <person name="Kauserud H."/>
        </authorList>
    </citation>
    <scope>NUCLEOTIDE SEQUENCE</scope>
    <source>
        <strain evidence="1">CBHHK200</strain>
    </source>
</reference>
<gene>
    <name evidence="1" type="ORF">C8F04DRAFT_1174223</name>
</gene>
<dbReference type="Proteomes" id="UP001218188">
    <property type="component" value="Unassembled WGS sequence"/>
</dbReference>
<sequence>MLALRAVRLSAWRRRFHAEAEQTLFTVLHRELVLRARERLPEYNGRPSNQVGHLGDVRLSANHKRKTKITWITTFFGRSRRFLGWDIVRQVRTIDKRERNSQGVVGHFNSGRPDGKKAPTFCPPPDTVGLAKLAFQNRFQWISRRGPDKRKKEEIALTPRITTPRPSVQTSCPFIAKLHGNPDPENEHNKGGRWIVGISRVLAEVEDDFLRQMDDDFNLSTEGLFELWIKKVSVEIKWSIRS</sequence>
<dbReference type="EMBL" id="JARJCM010000005">
    <property type="protein sequence ID" value="KAJ7045260.1"/>
    <property type="molecule type" value="Genomic_DNA"/>
</dbReference>
<comment type="caution">
    <text evidence="1">The sequence shown here is derived from an EMBL/GenBank/DDBJ whole genome shotgun (WGS) entry which is preliminary data.</text>
</comment>
<evidence type="ECO:0000313" key="2">
    <source>
        <dbReference type="Proteomes" id="UP001218188"/>
    </source>
</evidence>
<proteinExistence type="predicted"/>
<evidence type="ECO:0000313" key="1">
    <source>
        <dbReference type="EMBL" id="KAJ7045260.1"/>
    </source>
</evidence>
<accession>A0AAD6XEE5</accession>
<dbReference type="AlphaFoldDB" id="A0AAD6XEE5"/>
<protein>
    <submittedName>
        <fullName evidence="1">Uncharacterized protein</fullName>
    </submittedName>
</protein>